<evidence type="ECO:0000259" key="5">
    <source>
        <dbReference type="PROSITE" id="PS51085"/>
    </source>
</evidence>
<dbReference type="Proteomes" id="UP000318422">
    <property type="component" value="Unassembled WGS sequence"/>
</dbReference>
<evidence type="ECO:0000256" key="3">
    <source>
        <dbReference type="ARBA" id="ARBA00012792"/>
    </source>
</evidence>
<dbReference type="EC" id="1.3.5.1" evidence="3"/>
<protein>
    <recommendedName>
        <fullName evidence="3">succinate dehydrogenase</fullName>
        <ecNumber evidence="3">1.3.5.1</ecNumber>
    </recommendedName>
</protein>
<dbReference type="OrthoDB" id="573392at2"/>
<comment type="cofactor">
    <cofactor evidence="1">
        <name>[3Fe-4S] cluster</name>
        <dbReference type="ChEBI" id="CHEBI:21137"/>
    </cofactor>
</comment>
<dbReference type="GO" id="GO:0051536">
    <property type="term" value="F:iron-sulfur cluster binding"/>
    <property type="evidence" value="ECO:0007669"/>
    <property type="project" value="InterPro"/>
</dbReference>
<dbReference type="Pfam" id="PF13085">
    <property type="entry name" value="Fer2_3"/>
    <property type="match status" value="1"/>
</dbReference>
<dbReference type="InterPro" id="IPR036010">
    <property type="entry name" value="2Fe-2S_ferredoxin-like_sf"/>
</dbReference>
<comment type="cofactor">
    <cofactor evidence="4">
        <name>[2Fe-2S] cluster</name>
        <dbReference type="ChEBI" id="CHEBI:190135"/>
    </cofactor>
</comment>
<evidence type="ECO:0000256" key="1">
    <source>
        <dbReference type="ARBA" id="ARBA00001927"/>
    </source>
</evidence>
<dbReference type="EMBL" id="BJNV01000024">
    <property type="protein sequence ID" value="GEC95646.1"/>
    <property type="molecule type" value="Genomic_DNA"/>
</dbReference>
<dbReference type="GO" id="GO:0009055">
    <property type="term" value="F:electron transfer activity"/>
    <property type="evidence" value="ECO:0007669"/>
    <property type="project" value="InterPro"/>
</dbReference>
<evidence type="ECO:0000256" key="2">
    <source>
        <dbReference type="ARBA" id="ARBA00009433"/>
    </source>
</evidence>
<comment type="caution">
    <text evidence="6">The sequence shown here is derived from an EMBL/GenBank/DDBJ whole genome shotgun (WGS) entry which is preliminary data.</text>
</comment>
<gene>
    <name evidence="6" type="ORF">ZRA01_17190</name>
</gene>
<accession>A0A4Y4CTJ3</accession>
<feature type="domain" description="2Fe-2S ferredoxin-type" evidence="5">
    <location>
        <begin position="9"/>
        <end position="93"/>
    </location>
</feature>
<dbReference type="RefSeq" id="WP_141351291.1">
    <property type="nucleotide sequence ID" value="NZ_BJNV01000024.1"/>
</dbReference>
<keyword evidence="7" id="KW-1185">Reference proteome</keyword>
<dbReference type="PROSITE" id="PS51085">
    <property type="entry name" value="2FE2S_FER_2"/>
    <property type="match status" value="1"/>
</dbReference>
<proteinExistence type="inferred from homology"/>
<dbReference type="AlphaFoldDB" id="A0A4Y4CTJ3"/>
<dbReference type="InterPro" id="IPR025192">
    <property type="entry name" value="Succ_DH/fum_Rdtase_N"/>
</dbReference>
<dbReference type="InterPro" id="IPR012675">
    <property type="entry name" value="Beta-grasp_dom_sf"/>
</dbReference>
<organism evidence="6 7">
    <name type="scientific">Zoogloea ramigera</name>
    <dbReference type="NCBI Taxonomy" id="350"/>
    <lineage>
        <taxon>Bacteria</taxon>
        <taxon>Pseudomonadati</taxon>
        <taxon>Pseudomonadota</taxon>
        <taxon>Betaproteobacteria</taxon>
        <taxon>Rhodocyclales</taxon>
        <taxon>Zoogloeaceae</taxon>
        <taxon>Zoogloea</taxon>
    </lineage>
</organism>
<evidence type="ECO:0000313" key="6">
    <source>
        <dbReference type="EMBL" id="GEC95646.1"/>
    </source>
</evidence>
<sequence length="109" mass="11518">MNAPLSHVRTLTLAIADEGGAQHEFELLETEGMSLLCALKQVGEALPPHLGEAFVCHAGACNTCSVLINGQPGVPCTMFVRELGKRISIAPGHHAQGWDGLRNVVRGGH</sequence>
<name>A0A4Y4CTJ3_ZOORA</name>
<dbReference type="Gene3D" id="3.10.20.30">
    <property type="match status" value="1"/>
</dbReference>
<reference evidence="6 7" key="1">
    <citation type="submission" date="2019-06" db="EMBL/GenBank/DDBJ databases">
        <title>Whole genome shotgun sequence of Zoogloea ramigera NBRC 15342.</title>
        <authorList>
            <person name="Hosoyama A."/>
            <person name="Uohara A."/>
            <person name="Ohji S."/>
            <person name="Ichikawa N."/>
        </authorList>
    </citation>
    <scope>NUCLEOTIDE SEQUENCE [LARGE SCALE GENOMIC DNA]</scope>
    <source>
        <strain evidence="6 7">NBRC 15342</strain>
    </source>
</reference>
<comment type="similarity">
    <text evidence="2">Belongs to the succinate dehydrogenase/fumarate reductase iron-sulfur protein family.</text>
</comment>
<evidence type="ECO:0000313" key="7">
    <source>
        <dbReference type="Proteomes" id="UP000318422"/>
    </source>
</evidence>
<dbReference type="InterPro" id="IPR001041">
    <property type="entry name" value="2Fe-2S_ferredoxin-type"/>
</dbReference>
<dbReference type="SUPFAM" id="SSF54292">
    <property type="entry name" value="2Fe-2S ferredoxin-like"/>
    <property type="match status" value="1"/>
</dbReference>
<dbReference type="GO" id="GO:0008177">
    <property type="term" value="F:succinate dehydrogenase (quinone) activity"/>
    <property type="evidence" value="ECO:0007669"/>
    <property type="project" value="UniProtKB-EC"/>
</dbReference>
<evidence type="ECO:0000256" key="4">
    <source>
        <dbReference type="ARBA" id="ARBA00034078"/>
    </source>
</evidence>